<proteinExistence type="predicted"/>
<feature type="chain" id="PRO_5041324314" evidence="1">
    <location>
        <begin position="28"/>
        <end position="101"/>
    </location>
</feature>
<keyword evidence="3" id="KW-1185">Reference proteome</keyword>
<keyword evidence="1" id="KW-0732">Signal</keyword>
<dbReference type="EMBL" id="JAUEPU010000024">
    <property type="protein sequence ID" value="KAK0493492.1"/>
    <property type="molecule type" value="Genomic_DNA"/>
</dbReference>
<evidence type="ECO:0000313" key="3">
    <source>
        <dbReference type="Proteomes" id="UP001175228"/>
    </source>
</evidence>
<feature type="non-terminal residue" evidence="2">
    <location>
        <position position="101"/>
    </location>
</feature>
<dbReference type="Proteomes" id="UP001175228">
    <property type="component" value="Unassembled WGS sequence"/>
</dbReference>
<reference evidence="2" key="1">
    <citation type="submission" date="2023-06" db="EMBL/GenBank/DDBJ databases">
        <authorList>
            <consortium name="Lawrence Berkeley National Laboratory"/>
            <person name="Ahrendt S."/>
            <person name="Sahu N."/>
            <person name="Indic B."/>
            <person name="Wong-Bajracharya J."/>
            <person name="Merenyi Z."/>
            <person name="Ke H.-M."/>
            <person name="Monk M."/>
            <person name="Kocsube S."/>
            <person name="Drula E."/>
            <person name="Lipzen A."/>
            <person name="Balint B."/>
            <person name="Henrissat B."/>
            <person name="Andreopoulos B."/>
            <person name="Martin F.M."/>
            <person name="Harder C.B."/>
            <person name="Rigling D."/>
            <person name="Ford K.L."/>
            <person name="Foster G.D."/>
            <person name="Pangilinan J."/>
            <person name="Papanicolaou A."/>
            <person name="Barry K."/>
            <person name="LaButti K."/>
            <person name="Viragh M."/>
            <person name="Koriabine M."/>
            <person name="Yan M."/>
            <person name="Riley R."/>
            <person name="Champramary S."/>
            <person name="Plett K.L."/>
            <person name="Tsai I.J."/>
            <person name="Slot J."/>
            <person name="Sipos G."/>
            <person name="Plett J."/>
            <person name="Nagy L.G."/>
            <person name="Grigoriev I.V."/>
        </authorList>
    </citation>
    <scope>NUCLEOTIDE SEQUENCE</scope>
    <source>
        <strain evidence="2">HWK02</strain>
    </source>
</reference>
<name>A0AA39PZL3_9AGAR</name>
<protein>
    <submittedName>
        <fullName evidence="2">Uncharacterized protein</fullName>
    </submittedName>
</protein>
<accession>A0AA39PZL3</accession>
<feature type="signal peptide" evidence="1">
    <location>
        <begin position="1"/>
        <end position="27"/>
    </location>
</feature>
<organism evidence="2 3">
    <name type="scientific">Armillaria luteobubalina</name>
    <dbReference type="NCBI Taxonomy" id="153913"/>
    <lineage>
        <taxon>Eukaryota</taxon>
        <taxon>Fungi</taxon>
        <taxon>Dikarya</taxon>
        <taxon>Basidiomycota</taxon>
        <taxon>Agaricomycotina</taxon>
        <taxon>Agaricomycetes</taxon>
        <taxon>Agaricomycetidae</taxon>
        <taxon>Agaricales</taxon>
        <taxon>Marasmiineae</taxon>
        <taxon>Physalacriaceae</taxon>
        <taxon>Armillaria</taxon>
    </lineage>
</organism>
<evidence type="ECO:0000256" key="1">
    <source>
        <dbReference type="SAM" id="SignalP"/>
    </source>
</evidence>
<gene>
    <name evidence="2" type="ORF">EDD18DRAFT_1178435</name>
</gene>
<dbReference type="AlphaFoldDB" id="A0AA39PZL3"/>
<comment type="caution">
    <text evidence="2">The sequence shown here is derived from an EMBL/GenBank/DDBJ whole genome shotgun (WGS) entry which is preliminary data.</text>
</comment>
<evidence type="ECO:0000313" key="2">
    <source>
        <dbReference type="EMBL" id="KAK0493492.1"/>
    </source>
</evidence>
<sequence length="101" mass="11062">MSATHSSPLKRLLLLFILTSGFNRTGSQTYASPISSGILISKTDVTTIYHADDGRCYDGSISGSEVTCPVTCLWFCICIAMNYFVKRNQRLKELNGSTSAE</sequence>